<evidence type="ECO:0008006" key="5">
    <source>
        <dbReference type="Google" id="ProtNLM"/>
    </source>
</evidence>
<evidence type="ECO:0000313" key="2">
    <source>
        <dbReference type="EMBL" id="MDN0024159.1"/>
    </source>
</evidence>
<evidence type="ECO:0000313" key="4">
    <source>
        <dbReference type="Proteomes" id="UP001168478"/>
    </source>
</evidence>
<dbReference type="Proteomes" id="UP001167831">
    <property type="component" value="Unassembled WGS sequence"/>
</dbReference>
<evidence type="ECO:0000313" key="3">
    <source>
        <dbReference type="Proteomes" id="UP001167831"/>
    </source>
</evidence>
<accession>A0AAW7JE79</accession>
<organism evidence="2 4">
    <name type="scientific">Leyella lascolaii</name>
    <dbReference type="NCBI Taxonomy" id="1776379"/>
    <lineage>
        <taxon>Bacteria</taxon>
        <taxon>Pseudomonadati</taxon>
        <taxon>Bacteroidota</taxon>
        <taxon>Bacteroidia</taxon>
        <taxon>Bacteroidales</taxon>
        <taxon>Prevotellaceae</taxon>
        <taxon>Leyella</taxon>
    </lineage>
</organism>
<reference evidence="2" key="1">
    <citation type="submission" date="2023-06" db="EMBL/GenBank/DDBJ databases">
        <authorList>
            <person name="Zeman M."/>
            <person name="Kubasova T."/>
            <person name="Jahodarova E."/>
            <person name="Nykrynova M."/>
            <person name="Rychlik I."/>
        </authorList>
    </citation>
    <scope>NUCLEOTIDE SEQUENCE</scope>
    <source>
        <strain evidence="2">ET15</strain>
        <strain evidence="1">ET37</strain>
    </source>
</reference>
<evidence type="ECO:0000313" key="1">
    <source>
        <dbReference type="EMBL" id="MDN0021663.1"/>
    </source>
</evidence>
<protein>
    <recommendedName>
        <fullName evidence="5">Thioredoxin domain-containing protein</fullName>
    </recommendedName>
</protein>
<gene>
    <name evidence="1" type="ORF">QVN81_01305</name>
    <name evidence="2" type="ORF">QVN84_01295</name>
</gene>
<dbReference type="Proteomes" id="UP001168478">
    <property type="component" value="Unassembled WGS sequence"/>
</dbReference>
<dbReference type="EMBL" id="JAUEIE010000001">
    <property type="protein sequence ID" value="MDN0021663.1"/>
    <property type="molecule type" value="Genomic_DNA"/>
</dbReference>
<comment type="caution">
    <text evidence="2">The sequence shown here is derived from an EMBL/GenBank/DDBJ whole genome shotgun (WGS) entry which is preliminary data.</text>
</comment>
<proteinExistence type="predicted"/>
<reference evidence="2" key="2">
    <citation type="submission" date="2023-08" db="EMBL/GenBank/DDBJ databases">
        <title>Identification and characterization of horizontal gene transfer across gut microbiota members of farm animals based on homology search.</title>
        <authorList>
            <person name="Schwarzerova J."/>
            <person name="Nykrynova M."/>
            <person name="Jureckova K."/>
            <person name="Cejkova D."/>
            <person name="Rychlik I."/>
        </authorList>
    </citation>
    <scope>NUCLEOTIDE SEQUENCE</scope>
    <source>
        <strain evidence="2">ET15</strain>
        <strain evidence="1">ET37</strain>
    </source>
</reference>
<dbReference type="AlphaFoldDB" id="A0AAW7JE79"/>
<keyword evidence="3" id="KW-1185">Reference proteome</keyword>
<name>A0AAW7JE79_9BACT</name>
<dbReference type="EMBL" id="JAUEIF010000001">
    <property type="protein sequence ID" value="MDN0024159.1"/>
    <property type="molecule type" value="Genomic_DNA"/>
</dbReference>
<dbReference type="RefSeq" id="WP_289824476.1">
    <property type="nucleotide sequence ID" value="NZ_JAUEIE010000001.1"/>
</dbReference>
<sequence>MRKAITLLLAVTLSHLYSGGQTTDLLNSYEEGELQVRQKPGSDRLLADWLDAAGVKEDTVYAFLFVPGSCPRCESSIRLYHKELRKTGRKLMLISVIGDKETADYYNRKKGYEPDYALCDSTDRYKGIFSFNNVDLGGLYLLKLARSGRMVTGIEGSSFDDNLFTQLTARREPLPYHDFVEKATGSVQTEYVYTVEQAKPHAMSMVRDYRLNVSVDAPLCETFSNPWFDGREFYYTDELVAGMPIYRLGSRGSLDLVDVMRPADSERNAFIKLDSADLRLMASNGGVHYIPCNAAPLDEGHIGLSYSLPHIFYETPTKMAYYNEACVLSRRKDGLTPDSLTDFDFDTKRDGYFYQHFQFSSTGGKLIVGCGKLTWPYDMEEEEYRGKAGMDPFDESFYSVQNPFMAAFDRKTGKLLFRFGNLDDIARKTRTGYYFFDPVSVVCGNELAYTDTYSGKVCVADTADLAKTKARYTVFAINDDDMTPPDTANFYSFAAAKAYRGLLCRGIMDMRLTTDRLFCMVKYGDLSTPNDPKQRFTLVEVDRKTGRRREWLYPEPEGRTVFTRGLYTENGKVRPYEVLKGGDGPVIRVFAAD</sequence>